<dbReference type="Pfam" id="PF01465">
    <property type="entry name" value="GRIP"/>
    <property type="match status" value="1"/>
</dbReference>
<name>A0AAW0GML3_9APHY</name>
<feature type="coiled-coil region" evidence="6">
    <location>
        <begin position="693"/>
        <end position="763"/>
    </location>
</feature>
<evidence type="ECO:0000256" key="4">
    <source>
        <dbReference type="ARBA" id="ARBA00023054"/>
    </source>
</evidence>
<feature type="compositionally biased region" description="Low complexity" evidence="7">
    <location>
        <begin position="123"/>
        <end position="141"/>
    </location>
</feature>
<feature type="compositionally biased region" description="Polar residues" evidence="7">
    <location>
        <begin position="907"/>
        <end position="924"/>
    </location>
</feature>
<evidence type="ECO:0000256" key="2">
    <source>
        <dbReference type="ARBA" id="ARBA00004496"/>
    </source>
</evidence>
<evidence type="ECO:0000256" key="6">
    <source>
        <dbReference type="SAM" id="Coils"/>
    </source>
</evidence>
<keyword evidence="4 6" id="KW-0175">Coiled coil</keyword>
<feature type="compositionally biased region" description="Low complexity" evidence="7">
    <location>
        <begin position="102"/>
        <end position="115"/>
    </location>
</feature>
<evidence type="ECO:0000259" key="8">
    <source>
        <dbReference type="PROSITE" id="PS50913"/>
    </source>
</evidence>
<keyword evidence="5" id="KW-0472">Membrane</keyword>
<keyword evidence="3" id="KW-0963">Cytoplasm</keyword>
<gene>
    <name evidence="9" type="ORF">QCA50_002031</name>
</gene>
<feature type="compositionally biased region" description="Low complexity" evidence="7">
    <location>
        <begin position="33"/>
        <end position="56"/>
    </location>
</feature>
<dbReference type="EMBL" id="JASBNA010000002">
    <property type="protein sequence ID" value="KAK7694843.1"/>
    <property type="molecule type" value="Genomic_DNA"/>
</dbReference>
<reference evidence="9 10" key="1">
    <citation type="submission" date="2022-09" db="EMBL/GenBank/DDBJ databases">
        <authorList>
            <person name="Palmer J.M."/>
        </authorList>
    </citation>
    <scope>NUCLEOTIDE SEQUENCE [LARGE SCALE GENOMIC DNA]</scope>
    <source>
        <strain evidence="9 10">DSM 7382</strain>
    </source>
</reference>
<comment type="caution">
    <text evidence="9">The sequence shown here is derived from an EMBL/GenBank/DDBJ whole genome shotgun (WGS) entry which is preliminary data.</text>
</comment>
<evidence type="ECO:0000256" key="5">
    <source>
        <dbReference type="ARBA" id="ARBA00023136"/>
    </source>
</evidence>
<evidence type="ECO:0000256" key="7">
    <source>
        <dbReference type="SAM" id="MobiDB-lite"/>
    </source>
</evidence>
<evidence type="ECO:0000256" key="3">
    <source>
        <dbReference type="ARBA" id="ARBA00022490"/>
    </source>
</evidence>
<dbReference type="Gene3D" id="1.10.220.60">
    <property type="entry name" value="GRIP domain"/>
    <property type="match status" value="1"/>
</dbReference>
<comment type="subcellular location">
    <subcellularLocation>
        <location evidence="2">Cytoplasm</location>
    </subcellularLocation>
    <subcellularLocation>
        <location evidence="1">Endomembrane system</location>
        <topology evidence="1">Peripheral membrane protein</topology>
    </subcellularLocation>
</comment>
<feature type="compositionally biased region" description="Polar residues" evidence="7">
    <location>
        <begin position="276"/>
        <end position="291"/>
    </location>
</feature>
<feature type="compositionally biased region" description="Basic and acidic residues" evidence="7">
    <location>
        <begin position="196"/>
        <end position="214"/>
    </location>
</feature>
<evidence type="ECO:0000313" key="9">
    <source>
        <dbReference type="EMBL" id="KAK7694843.1"/>
    </source>
</evidence>
<dbReference type="InterPro" id="IPR000237">
    <property type="entry name" value="GRIP_dom"/>
</dbReference>
<feature type="coiled-coil region" evidence="6">
    <location>
        <begin position="789"/>
        <end position="886"/>
    </location>
</feature>
<feature type="compositionally biased region" description="Polar residues" evidence="7">
    <location>
        <begin position="58"/>
        <end position="68"/>
    </location>
</feature>
<feature type="coiled-coil region" evidence="6">
    <location>
        <begin position="431"/>
        <end position="588"/>
    </location>
</feature>
<dbReference type="InterPro" id="IPR051952">
    <property type="entry name" value="Golgi-autophagy_related"/>
</dbReference>
<dbReference type="GO" id="GO:0005794">
    <property type="term" value="C:Golgi apparatus"/>
    <property type="evidence" value="ECO:0007669"/>
    <property type="project" value="TreeGrafter"/>
</dbReference>
<feature type="region of interest" description="Disordered" evidence="7">
    <location>
        <begin position="893"/>
        <end position="933"/>
    </location>
</feature>
<feature type="domain" description="GRIP" evidence="8">
    <location>
        <begin position="930"/>
        <end position="978"/>
    </location>
</feature>
<dbReference type="PANTHER" id="PTHR23157:SF25">
    <property type="entry name" value="GRIP AND COILED-COIL DOMAIN-CONTAINING PROTEIN 1"/>
    <property type="match status" value="1"/>
</dbReference>
<evidence type="ECO:0000313" key="10">
    <source>
        <dbReference type="Proteomes" id="UP001385951"/>
    </source>
</evidence>
<organism evidence="9 10">
    <name type="scientific">Cerrena zonata</name>
    <dbReference type="NCBI Taxonomy" id="2478898"/>
    <lineage>
        <taxon>Eukaryota</taxon>
        <taxon>Fungi</taxon>
        <taxon>Dikarya</taxon>
        <taxon>Basidiomycota</taxon>
        <taxon>Agaricomycotina</taxon>
        <taxon>Agaricomycetes</taxon>
        <taxon>Polyporales</taxon>
        <taxon>Cerrenaceae</taxon>
        <taxon>Cerrena</taxon>
    </lineage>
</organism>
<evidence type="ECO:0000256" key="1">
    <source>
        <dbReference type="ARBA" id="ARBA00004184"/>
    </source>
</evidence>
<dbReference type="PROSITE" id="PS50913">
    <property type="entry name" value="GRIP"/>
    <property type="match status" value="1"/>
</dbReference>
<protein>
    <recommendedName>
        <fullName evidence="8">GRIP domain-containing protein</fullName>
    </recommendedName>
</protein>
<feature type="coiled-coil region" evidence="6">
    <location>
        <begin position="637"/>
        <end position="664"/>
    </location>
</feature>
<feature type="region of interest" description="Disordered" evidence="7">
    <location>
        <begin position="1"/>
        <end position="335"/>
    </location>
</feature>
<sequence>MFSQWRQAVESLAPIATHASKPSQDGTADMRASRSSSDSLRQSSSSSSQLADSALSNLKKTLSTQRSGSPGPGATATTSSPRPSGRTTLEERLRAKFAVGEASANTSAASSSKSSRVGTPVTDHPLSPSSTPLPDSPASSLDIKRPFSPASSLDIKRPFSPASVPLPDSPALNPTSRSHEEVVSHPLSESPAPETVEERRSTYSKEVTEEKEAETTSVEESSPSDPPEPKLEQTESTEQVEPEPEDEHVKPESQESTPPEVEHPSDPPQPSEPVEGTQTNLPTSDSASSHAVESETLGNEGPEEVADLQVQEASPDVQETPTTLPDTLQDTQTEAETVEAKIEVEAPEPVGNGHVEVQEISIPVSTPTVELSPAVDVEGLQKRLKLVEQRFADVSTSFKRLQAEKVAADRIIRELTPLETVQEADALRDYLQNMNLKNEMSQDEIKRLTGKLTRQEERIEELRDTHRLESKSQSDQIDKLKVQMDETERLLKASHARDEEMNKQKAELERLQKELDKTTGVAKEEEEKRTKAVALLKTVRQKLVKAEKDRDDAFKEVHNLKEKEKGEAERVKAEQQNLRNEIHSVNQEREIAIAGMKAQFDKEVASLKERHEKEMSAIRNQFELEIITLKATHSKELDGKNNRISGLERSVQNLSSEKNDLFDQLQLRQAELESSQSLLESLQGQTVEFQYQIREANDRVALLNEELADARQQQTHLPQESMTSTEDVSRLLSAAESKYEARISELRRHVTTVERERDEAETDWSRKLAEKIKELESLRSVLDTSAKSQEKATDNSNLLKEEIQRLQDEIRKHQLIISDLQREAGRVTEVENASQTQLAEVHAQVNALRHQYEESKAKEAQLKALNKTIREELRKVQSSAALLEKQRNPGVGYWAARSESTTDLRSPRSSVSDLPSQERSSRPGTPTAARSDEELNVEYLRNVILQFLEHAEMRPHLVRILSTILRFTPQETRRLISKV</sequence>
<dbReference type="SMART" id="SM00755">
    <property type="entry name" value="Grip"/>
    <property type="match status" value="1"/>
</dbReference>
<dbReference type="AlphaFoldDB" id="A0AAW0GML3"/>
<feature type="compositionally biased region" description="Low complexity" evidence="7">
    <location>
        <begin position="72"/>
        <end position="87"/>
    </location>
</feature>
<keyword evidence="10" id="KW-1185">Reference proteome</keyword>
<dbReference type="Proteomes" id="UP001385951">
    <property type="component" value="Unassembled WGS sequence"/>
</dbReference>
<accession>A0AAW0GML3</accession>
<feature type="compositionally biased region" description="Low complexity" evidence="7">
    <location>
        <begin position="319"/>
        <end position="334"/>
    </location>
</feature>
<dbReference type="PANTHER" id="PTHR23157">
    <property type="entry name" value="GRIP AND COILED-COIL DOMAIN-CONTAINING PROTEIN 1"/>
    <property type="match status" value="1"/>
</dbReference>
<proteinExistence type="predicted"/>